<dbReference type="InterPro" id="IPR016181">
    <property type="entry name" value="Acyl_CoA_acyltransferase"/>
</dbReference>
<evidence type="ECO:0000313" key="2">
    <source>
        <dbReference type="EMBL" id="SKB76791.1"/>
    </source>
</evidence>
<dbReference type="InterPro" id="IPR000182">
    <property type="entry name" value="GNAT_dom"/>
</dbReference>
<dbReference type="GO" id="GO:0016747">
    <property type="term" value="F:acyltransferase activity, transferring groups other than amino-acyl groups"/>
    <property type="evidence" value="ECO:0007669"/>
    <property type="project" value="InterPro"/>
</dbReference>
<evidence type="ECO:0000313" key="5">
    <source>
        <dbReference type="Proteomes" id="UP000251937"/>
    </source>
</evidence>
<sequence>MITLRTEEEKDYKKVFEIVEQAFKTLEYSDHQEHFLVEKLRKSHNFIPELSIVADFVNDDTGEKDLVGHILFTKISIESDSESFESLALAPVSVKPEYQNQGIGGHLIAFGHLIAQEMGYKSVVLVGHEKYYPKFGYIKASKFGITFPFDVSEENGMAIELVDNGLKNIKGIVKYPKEFGIE</sequence>
<dbReference type="Proteomes" id="UP000190669">
    <property type="component" value="Unassembled WGS sequence"/>
</dbReference>
<dbReference type="InterPro" id="IPR050276">
    <property type="entry name" value="MshD_Acetyltransferase"/>
</dbReference>
<dbReference type="PANTHER" id="PTHR43617">
    <property type="entry name" value="L-AMINO ACID N-ACETYLTRANSFERASE"/>
    <property type="match status" value="1"/>
</dbReference>
<dbReference type="Pfam" id="PF13527">
    <property type="entry name" value="Acetyltransf_9"/>
    <property type="match status" value="1"/>
</dbReference>
<comment type="caution">
    <text evidence="3">The sequence shown here is derived from an EMBL/GenBank/DDBJ whole genome shotgun (WGS) entry which is preliminary data.</text>
</comment>
<dbReference type="Proteomes" id="UP000251937">
    <property type="component" value="Unassembled WGS sequence"/>
</dbReference>
<dbReference type="CDD" id="cd04301">
    <property type="entry name" value="NAT_SF"/>
    <property type="match status" value="1"/>
</dbReference>
<evidence type="ECO:0000259" key="1">
    <source>
        <dbReference type="PROSITE" id="PS51186"/>
    </source>
</evidence>
<organism evidence="3 5">
    <name type="scientific">Chryseobacterium balustinum</name>
    <dbReference type="NCBI Taxonomy" id="246"/>
    <lineage>
        <taxon>Bacteria</taxon>
        <taxon>Pseudomonadati</taxon>
        <taxon>Bacteroidota</taxon>
        <taxon>Flavobacteriia</taxon>
        <taxon>Flavobacteriales</taxon>
        <taxon>Weeksellaceae</taxon>
        <taxon>Chryseobacterium group</taxon>
        <taxon>Chryseobacterium</taxon>
    </lineage>
</organism>
<dbReference type="RefSeq" id="WP_228418881.1">
    <property type="nucleotide sequence ID" value="NZ_CP033934.1"/>
</dbReference>
<dbReference type="EMBL" id="UAVR01000001">
    <property type="protein sequence ID" value="SQA86637.1"/>
    <property type="molecule type" value="Genomic_DNA"/>
</dbReference>
<accession>A0AAX2IFG9</accession>
<dbReference type="SUPFAM" id="SSF55729">
    <property type="entry name" value="Acyl-CoA N-acyltransferases (Nat)"/>
    <property type="match status" value="1"/>
</dbReference>
<proteinExistence type="predicted"/>
<dbReference type="Gene3D" id="3.40.630.30">
    <property type="match status" value="1"/>
</dbReference>
<feature type="domain" description="N-acetyltransferase" evidence="1">
    <location>
        <begin position="2"/>
        <end position="162"/>
    </location>
</feature>
<name>A0AAX2IFG9_9FLAO</name>
<dbReference type="PANTHER" id="PTHR43617:SF2">
    <property type="entry name" value="UPF0039 PROTEIN SLL0451"/>
    <property type="match status" value="1"/>
</dbReference>
<gene>
    <name evidence="3" type="ORF">NCTC11212_00064</name>
    <name evidence="2" type="ORF">SAMN05421800_10825</name>
</gene>
<dbReference type="AlphaFoldDB" id="A0AAX2IFG9"/>
<dbReference type="PROSITE" id="PS51186">
    <property type="entry name" value="GNAT"/>
    <property type="match status" value="1"/>
</dbReference>
<reference evidence="2 4" key="1">
    <citation type="submission" date="2017-02" db="EMBL/GenBank/DDBJ databases">
        <authorList>
            <person name="Varghese N."/>
            <person name="Submissions S."/>
        </authorList>
    </citation>
    <scope>NUCLEOTIDE SEQUENCE [LARGE SCALE GENOMIC DNA]</scope>
    <source>
        <strain evidence="2 4">DSM 16775</strain>
    </source>
</reference>
<reference evidence="3 5" key="2">
    <citation type="submission" date="2018-06" db="EMBL/GenBank/DDBJ databases">
        <authorList>
            <consortium name="Pathogen Informatics"/>
            <person name="Doyle S."/>
        </authorList>
    </citation>
    <scope>NUCLEOTIDE SEQUENCE [LARGE SCALE GENOMIC DNA]</scope>
    <source>
        <strain evidence="3 5">NCTC11212</strain>
    </source>
</reference>
<evidence type="ECO:0000313" key="3">
    <source>
        <dbReference type="EMBL" id="SQA86637.1"/>
    </source>
</evidence>
<keyword evidence="4" id="KW-1185">Reference proteome</keyword>
<dbReference type="EMBL" id="FUZE01000008">
    <property type="protein sequence ID" value="SKB76791.1"/>
    <property type="molecule type" value="Genomic_DNA"/>
</dbReference>
<evidence type="ECO:0000313" key="4">
    <source>
        <dbReference type="Proteomes" id="UP000190669"/>
    </source>
</evidence>
<protein>
    <submittedName>
        <fullName evidence="2">Predicted N-acetyltransferase YhbS</fullName>
    </submittedName>
    <submittedName>
        <fullName evidence="3">Predicted acetyltransferase</fullName>
    </submittedName>
</protein>